<dbReference type="EMBL" id="CP026520">
    <property type="protein sequence ID" value="QAV20422.1"/>
    <property type="molecule type" value="Genomic_DNA"/>
</dbReference>
<evidence type="ECO:0000313" key="4">
    <source>
        <dbReference type="Proteomes" id="UP001527202"/>
    </source>
</evidence>
<dbReference type="Proteomes" id="UP001527202">
    <property type="component" value="Unassembled WGS sequence"/>
</dbReference>
<dbReference type="KEGG" id="pchi:PC41400_23210"/>
<dbReference type="SUPFAM" id="SSF69318">
    <property type="entry name" value="Integrin alpha N-terminal domain"/>
    <property type="match status" value="1"/>
</dbReference>
<dbReference type="OrthoDB" id="1743319at2"/>
<gene>
    <name evidence="1" type="ORF">M5X16_03775</name>
    <name evidence="2" type="ORF">PC41400_23210</name>
</gene>
<dbReference type="AlphaFoldDB" id="A0A410X1D5"/>
<dbReference type="RefSeq" id="WP_042230070.1">
    <property type="nucleotide sequence ID" value="NZ_BQWH01000003.1"/>
</dbReference>
<sequence length="469" mass="52972">MKRRIKWIPRPAAALLTAGLSMLLLSGCQLISSSPAALLKAPAMSSSLYQLKEAVTHYLPPGAVLNTPLKLPDNSAAGPIYQVDLNGDNQKEAVAFYRLQKNEFELGALILEQVNEEWRKVTDIHELGREIDRVDFVDVTGDGAPEMLVGWSAGEAVNLNKELFVYSMKGSVVSQMEKIPYTEIAIGDLTGDGVPEVAALLLDRDKLDASASLYSFKNGEKKLMQKLPMDGGVNGYYQVVIGKATDSQNGIFVDAGLGANTSYTSLLVWNNGKLKDVFSAKDEQGNVQTFKEYKGRSQDVNGDGIMEIELLKIPPFIENSNPTDMPWIHQWYQWDGANGLKWVHENYYDNNVTYRFDFPESWRGKITLERSKSDRADGYTTFYYLSANRKEKAELLTIRYYPTEQWENMKNELQKKEIDFVELDTSYGRKTVAFLPEKPTNLSVKSLQEYNQMKLGLKDIQERLKPVYY</sequence>
<dbReference type="GeneID" id="95377704"/>
<evidence type="ECO:0000313" key="2">
    <source>
        <dbReference type="EMBL" id="QAV20422.1"/>
    </source>
</evidence>
<reference evidence="2 3" key="1">
    <citation type="submission" date="2018-01" db="EMBL/GenBank/DDBJ databases">
        <title>The whole genome sequencing and assembly of Paenibacillus chitinolyticus KCCM 41400 strain.</title>
        <authorList>
            <person name="Kim J.-Y."/>
            <person name="Park M.-K."/>
            <person name="Lee Y.-J."/>
            <person name="Yi H."/>
            <person name="Bahn Y.-S."/>
            <person name="Kim J.F."/>
            <person name="Lee D.-W."/>
        </authorList>
    </citation>
    <scope>NUCLEOTIDE SEQUENCE [LARGE SCALE GENOMIC DNA]</scope>
    <source>
        <strain evidence="2 3">KCCM 41400</strain>
    </source>
</reference>
<reference evidence="1 4" key="2">
    <citation type="submission" date="2022-05" db="EMBL/GenBank/DDBJ databases">
        <title>Genome Sequencing of Bee-Associated Microbes.</title>
        <authorList>
            <person name="Dunlap C."/>
        </authorList>
    </citation>
    <scope>NUCLEOTIDE SEQUENCE [LARGE SCALE GENOMIC DNA]</scope>
    <source>
        <strain evidence="1 4">NRRL B-23120</strain>
    </source>
</reference>
<keyword evidence="4" id="KW-1185">Reference proteome</keyword>
<dbReference type="EMBL" id="JAMDMJ010000003">
    <property type="protein sequence ID" value="MCY9594894.1"/>
    <property type="molecule type" value="Genomic_DNA"/>
</dbReference>
<dbReference type="Proteomes" id="UP000288943">
    <property type="component" value="Chromosome"/>
</dbReference>
<evidence type="ECO:0000313" key="1">
    <source>
        <dbReference type="EMBL" id="MCY9594894.1"/>
    </source>
</evidence>
<evidence type="ECO:0008006" key="5">
    <source>
        <dbReference type="Google" id="ProtNLM"/>
    </source>
</evidence>
<accession>A0A410X1D5</accession>
<dbReference type="PROSITE" id="PS51257">
    <property type="entry name" value="PROKAR_LIPOPROTEIN"/>
    <property type="match status" value="1"/>
</dbReference>
<organism evidence="2 3">
    <name type="scientific">Paenibacillus chitinolyticus</name>
    <dbReference type="NCBI Taxonomy" id="79263"/>
    <lineage>
        <taxon>Bacteria</taxon>
        <taxon>Bacillati</taxon>
        <taxon>Bacillota</taxon>
        <taxon>Bacilli</taxon>
        <taxon>Bacillales</taxon>
        <taxon>Paenibacillaceae</taxon>
        <taxon>Paenibacillus</taxon>
    </lineage>
</organism>
<protein>
    <recommendedName>
        <fullName evidence="5">VCBS repeat-containing protein</fullName>
    </recommendedName>
</protein>
<name>A0A410X1D5_9BACL</name>
<dbReference type="InterPro" id="IPR028994">
    <property type="entry name" value="Integrin_alpha_N"/>
</dbReference>
<evidence type="ECO:0000313" key="3">
    <source>
        <dbReference type="Proteomes" id="UP000288943"/>
    </source>
</evidence>
<proteinExistence type="predicted"/>